<evidence type="ECO:0000313" key="2">
    <source>
        <dbReference type="EMBL" id="SFF88017.1"/>
    </source>
</evidence>
<evidence type="ECO:0000256" key="1">
    <source>
        <dbReference type="SAM" id="Coils"/>
    </source>
</evidence>
<gene>
    <name evidence="2" type="ORF">SAMN04487885_11396</name>
</gene>
<dbReference type="Pfam" id="PF02810">
    <property type="entry name" value="SEC-C"/>
    <property type="match status" value="1"/>
</dbReference>
<dbReference type="Proteomes" id="UP000182135">
    <property type="component" value="Unassembled WGS sequence"/>
</dbReference>
<proteinExistence type="predicted"/>
<dbReference type="SUPFAM" id="SSF103642">
    <property type="entry name" value="Sec-C motif"/>
    <property type="match status" value="1"/>
</dbReference>
<accession>A0A1I2MEP7</accession>
<dbReference type="EMBL" id="FOOE01000013">
    <property type="protein sequence ID" value="SFF88017.1"/>
    <property type="molecule type" value="Genomic_DNA"/>
</dbReference>
<organism evidence="2 3">
    <name type="scientific">Clostridium cadaveris</name>
    <dbReference type="NCBI Taxonomy" id="1529"/>
    <lineage>
        <taxon>Bacteria</taxon>
        <taxon>Bacillati</taxon>
        <taxon>Bacillota</taxon>
        <taxon>Clostridia</taxon>
        <taxon>Eubacteriales</taxon>
        <taxon>Clostridiaceae</taxon>
        <taxon>Clostridium</taxon>
    </lineage>
</organism>
<feature type="coiled-coil region" evidence="1">
    <location>
        <begin position="15"/>
        <end position="42"/>
    </location>
</feature>
<dbReference type="PANTHER" id="PTHR33747">
    <property type="entry name" value="UPF0225 PROTEIN SCO1677"/>
    <property type="match status" value="1"/>
</dbReference>
<evidence type="ECO:0000313" key="3">
    <source>
        <dbReference type="Proteomes" id="UP000182135"/>
    </source>
</evidence>
<keyword evidence="1" id="KW-0175">Coiled coil</keyword>
<dbReference type="AlphaFoldDB" id="A0A1I2MEP7"/>
<protein>
    <submittedName>
        <fullName evidence="2">SEC-C motif-containing protein</fullName>
    </submittedName>
</protein>
<dbReference type="InterPro" id="IPR004027">
    <property type="entry name" value="SEC_C_motif"/>
</dbReference>
<keyword evidence="3" id="KW-1185">Reference proteome</keyword>
<dbReference type="RefSeq" id="WP_027639276.1">
    <property type="nucleotide sequence ID" value="NZ_BAAACD010000016.1"/>
</dbReference>
<dbReference type="eggNOG" id="COG3012">
    <property type="taxonomic scope" value="Bacteria"/>
</dbReference>
<dbReference type="STRING" id="1529.SAMN04487885_11396"/>
<dbReference type="PANTHER" id="PTHR33747:SF1">
    <property type="entry name" value="ADENYLATE CYCLASE-ASSOCIATED CAP C-TERMINAL DOMAIN-CONTAINING PROTEIN"/>
    <property type="match status" value="1"/>
</dbReference>
<dbReference type="OrthoDB" id="9814022at2"/>
<reference evidence="2 3" key="1">
    <citation type="submission" date="2016-10" db="EMBL/GenBank/DDBJ databases">
        <authorList>
            <person name="de Groot N.N."/>
        </authorList>
    </citation>
    <scope>NUCLEOTIDE SEQUENCE [LARGE SCALE GENOMIC DNA]</scope>
    <source>
        <strain evidence="2 3">NLAE-zl-G419</strain>
    </source>
</reference>
<name>A0A1I2MEP7_9CLOT</name>
<dbReference type="Gene3D" id="3.10.450.50">
    <property type="match status" value="1"/>
</dbReference>
<sequence length="395" mass="45882">MKEKNNISNENVEILNGVEEIKESFEEELEELVNKNMGKKLKRVSKRACSNNLLELLTTETKDTLKIIMDNLNISYKSSDKKEVLINNINENYKNSIINLSKCMNLECYDVMEILCKNNGILLMEELDEKMDTVVFMEQLGIIYTALKDNELYACIPSQIKEILSEIDKSKLVYNSEIIKLFKGMLYYYGVLTIEDFMDRLPQDVEIELSLDELDMLLVMEEISTEEYIYIDGLGINSLMDNEEQLEANVNNSEKLTDYKKLTKHEILKACGKEYIGDRKNYKELEKFIKEFYTITEDNFDEMLISTYQSYQRLGQNDLIKDMIEKFPVPQYIQGEFTIVMNEVCKRIPVWSLGGYTLAENNTYVRSDKEVKVGRNEPCPCGSGKKYKKCCGKNA</sequence>